<evidence type="ECO:0000256" key="4">
    <source>
        <dbReference type="ARBA" id="ARBA00022763"/>
    </source>
</evidence>
<dbReference type="NCBIfam" id="TIGR00613">
    <property type="entry name" value="reco"/>
    <property type="match status" value="1"/>
</dbReference>
<sequence length="238" mass="27251">MQRAFVLHRWPWQEHGLLLDVLTEQDGRVRVVSKYARSRKSTLRATLQSFNLMTLDIIGRGEVKTLRRAELEQSFPLQGERVYSGLYMNELVQRLVREQLEVAGLFDAYHQALTLLHQDVDEALLLRRFEWQLLQSLELLDSFSHEARAGEPIQPDAVYTYVAGTGFLEIPEVAVDRLCMRGDDILAMAQFDIGTPQRYRLFRQVMRAALEPHLGNKPLQSRALRIAAQGAKLGKPLA</sequence>
<dbReference type="InterPro" id="IPR022572">
    <property type="entry name" value="DNA_rep/recomb_RecO_N"/>
</dbReference>
<keyword evidence="4 8" id="KW-0227">DNA damage</keyword>
<dbReference type="InterPro" id="IPR042242">
    <property type="entry name" value="RecO_C"/>
</dbReference>
<dbReference type="Pfam" id="PF02565">
    <property type="entry name" value="RecO_C"/>
    <property type="match status" value="1"/>
</dbReference>
<name>A0A552X3L2_9GAMM</name>
<comment type="similarity">
    <text evidence="2 8">Belongs to the RecO family.</text>
</comment>
<dbReference type="Proteomes" id="UP000320359">
    <property type="component" value="Unassembled WGS sequence"/>
</dbReference>
<dbReference type="InterPro" id="IPR012340">
    <property type="entry name" value="NA-bd_OB-fold"/>
</dbReference>
<protein>
    <recommendedName>
        <fullName evidence="3 8">DNA repair protein RecO</fullName>
    </recommendedName>
    <alternativeName>
        <fullName evidence="7 8">Recombination protein O</fullName>
    </alternativeName>
</protein>
<dbReference type="HAMAP" id="MF_00201">
    <property type="entry name" value="RecO"/>
    <property type="match status" value="1"/>
</dbReference>
<evidence type="ECO:0000256" key="3">
    <source>
        <dbReference type="ARBA" id="ARBA00021310"/>
    </source>
</evidence>
<dbReference type="InterPro" id="IPR037278">
    <property type="entry name" value="ARFGAP/RecO"/>
</dbReference>
<organism evidence="10 11">
    <name type="scientific">Aliidiomarina halalkaliphila</name>
    <dbReference type="NCBI Taxonomy" id="2593535"/>
    <lineage>
        <taxon>Bacteria</taxon>
        <taxon>Pseudomonadati</taxon>
        <taxon>Pseudomonadota</taxon>
        <taxon>Gammaproteobacteria</taxon>
        <taxon>Alteromonadales</taxon>
        <taxon>Idiomarinaceae</taxon>
        <taxon>Aliidiomarina</taxon>
    </lineage>
</organism>
<dbReference type="Pfam" id="PF11967">
    <property type="entry name" value="RecO_N"/>
    <property type="match status" value="1"/>
</dbReference>
<dbReference type="PANTHER" id="PTHR33991">
    <property type="entry name" value="DNA REPAIR PROTEIN RECO"/>
    <property type="match status" value="1"/>
</dbReference>
<keyword evidence="6 8" id="KW-0234">DNA repair</keyword>
<dbReference type="InterPro" id="IPR003717">
    <property type="entry name" value="RecO"/>
</dbReference>
<dbReference type="PANTHER" id="PTHR33991:SF1">
    <property type="entry name" value="DNA REPAIR PROTEIN RECO"/>
    <property type="match status" value="1"/>
</dbReference>
<dbReference type="OrthoDB" id="9804792at2"/>
<keyword evidence="5 8" id="KW-0233">DNA recombination</keyword>
<comment type="caution">
    <text evidence="10">The sequence shown here is derived from an EMBL/GenBank/DDBJ whole genome shotgun (WGS) entry which is preliminary data.</text>
</comment>
<dbReference type="SUPFAM" id="SSF57863">
    <property type="entry name" value="ArfGap/RecO-like zinc finger"/>
    <property type="match status" value="1"/>
</dbReference>
<dbReference type="Gene3D" id="2.40.50.140">
    <property type="entry name" value="Nucleic acid-binding proteins"/>
    <property type="match status" value="1"/>
</dbReference>
<evidence type="ECO:0000256" key="8">
    <source>
        <dbReference type="HAMAP-Rule" id="MF_00201"/>
    </source>
</evidence>
<reference evidence="10 11" key="1">
    <citation type="submission" date="2019-07" db="EMBL/GenBank/DDBJ databases">
        <authorList>
            <person name="Yang M."/>
            <person name="Zhao D."/>
            <person name="Xiang H."/>
        </authorList>
    </citation>
    <scope>NUCLEOTIDE SEQUENCE [LARGE SCALE GENOMIC DNA]</scope>
    <source>
        <strain evidence="10 11">IM1326</strain>
    </source>
</reference>
<dbReference type="Gene3D" id="1.20.1440.120">
    <property type="entry name" value="Recombination protein O, C-terminal domain"/>
    <property type="match status" value="1"/>
</dbReference>
<evidence type="ECO:0000256" key="6">
    <source>
        <dbReference type="ARBA" id="ARBA00023204"/>
    </source>
</evidence>
<evidence type="ECO:0000313" key="10">
    <source>
        <dbReference type="EMBL" id="TRW49602.1"/>
    </source>
</evidence>
<dbReference type="GO" id="GO:0006310">
    <property type="term" value="P:DNA recombination"/>
    <property type="evidence" value="ECO:0007669"/>
    <property type="project" value="UniProtKB-UniRule"/>
</dbReference>
<dbReference type="GO" id="GO:0006302">
    <property type="term" value="P:double-strand break repair"/>
    <property type="evidence" value="ECO:0007669"/>
    <property type="project" value="TreeGrafter"/>
</dbReference>
<feature type="domain" description="DNA replication/recombination mediator RecO N-terminal" evidence="9">
    <location>
        <begin position="2"/>
        <end position="75"/>
    </location>
</feature>
<gene>
    <name evidence="8 10" type="primary">recO</name>
    <name evidence="10" type="ORF">FM042_01680</name>
</gene>
<dbReference type="RefSeq" id="WP_143234024.1">
    <property type="nucleotide sequence ID" value="NZ_VJWL01000001.1"/>
</dbReference>
<evidence type="ECO:0000256" key="5">
    <source>
        <dbReference type="ARBA" id="ARBA00023172"/>
    </source>
</evidence>
<dbReference type="GO" id="GO:0043590">
    <property type="term" value="C:bacterial nucleoid"/>
    <property type="evidence" value="ECO:0007669"/>
    <property type="project" value="TreeGrafter"/>
</dbReference>
<comment type="function">
    <text evidence="1 8">Involved in DNA repair and RecF pathway recombination.</text>
</comment>
<dbReference type="AlphaFoldDB" id="A0A552X3L2"/>
<evidence type="ECO:0000259" key="9">
    <source>
        <dbReference type="Pfam" id="PF11967"/>
    </source>
</evidence>
<evidence type="ECO:0000256" key="7">
    <source>
        <dbReference type="ARBA" id="ARBA00033409"/>
    </source>
</evidence>
<dbReference type="SUPFAM" id="SSF50249">
    <property type="entry name" value="Nucleic acid-binding proteins"/>
    <property type="match status" value="1"/>
</dbReference>
<proteinExistence type="inferred from homology"/>
<evidence type="ECO:0000256" key="2">
    <source>
        <dbReference type="ARBA" id="ARBA00007452"/>
    </source>
</evidence>
<evidence type="ECO:0000313" key="11">
    <source>
        <dbReference type="Proteomes" id="UP000320359"/>
    </source>
</evidence>
<evidence type="ECO:0000256" key="1">
    <source>
        <dbReference type="ARBA" id="ARBA00003065"/>
    </source>
</evidence>
<dbReference type="EMBL" id="VJWL01000001">
    <property type="protein sequence ID" value="TRW49602.1"/>
    <property type="molecule type" value="Genomic_DNA"/>
</dbReference>
<accession>A0A552X3L2</accession>
<keyword evidence="11" id="KW-1185">Reference proteome</keyword>